<dbReference type="OrthoDB" id="5959358at2"/>
<evidence type="ECO:0000313" key="4">
    <source>
        <dbReference type="Proteomes" id="UP000241788"/>
    </source>
</evidence>
<sequence length="262" mass="26866">MAIKSPLVLAIALTLATPAALALQNQSKVSDDIRVAAKSAVGNVDTVSGDIDLETGVRAGSVSTVSGDIDIDAGVTAKNVESVSGDIQGDADVQLGDAETVSGDIELGARGRAGSVQTVSGDIRFDNGGRLESTETVSGDVFINRDGRVARGVETVSGSVGLVASEVGGDIVTYTGDVTVGVGSHVRGGLTVRKPKKNGGITIVNLRVKQDPPRIIIGPNARVDGALTFEHEVKLYVHRTARIGKITGATPVYFDTPRAPAN</sequence>
<feature type="signal peptide" evidence="1">
    <location>
        <begin position="1"/>
        <end position="22"/>
    </location>
</feature>
<evidence type="ECO:0000256" key="1">
    <source>
        <dbReference type="SAM" id="SignalP"/>
    </source>
</evidence>
<name>A0A1N6QW73_9GAMM</name>
<gene>
    <name evidence="3" type="ORF">SAMN05421546_0820</name>
</gene>
<dbReference type="STRING" id="1604334.SAMN05421546_0820"/>
<keyword evidence="1" id="KW-0732">Signal</keyword>
<dbReference type="InterPro" id="IPR025164">
    <property type="entry name" value="Toastrack_DUF4097"/>
</dbReference>
<feature type="chain" id="PRO_5012568601" description="DUF4097 domain-containing protein" evidence="1">
    <location>
        <begin position="23"/>
        <end position="262"/>
    </location>
</feature>
<reference evidence="4" key="1">
    <citation type="submission" date="2017-01" db="EMBL/GenBank/DDBJ databases">
        <authorList>
            <person name="Varghese N."/>
            <person name="Submissions S."/>
        </authorList>
    </citation>
    <scope>NUCLEOTIDE SEQUENCE [LARGE SCALE GENOMIC DNA]</scope>
    <source>
        <strain evidence="4">UM1</strain>
    </source>
</reference>
<dbReference type="RefSeq" id="WP_129582806.1">
    <property type="nucleotide sequence ID" value="NZ_FTLW01000002.1"/>
</dbReference>
<feature type="domain" description="DUF4097" evidence="2">
    <location>
        <begin position="43"/>
        <end position="159"/>
    </location>
</feature>
<keyword evidence="4" id="KW-1185">Reference proteome</keyword>
<dbReference type="AlphaFoldDB" id="A0A1N6QW73"/>
<evidence type="ECO:0000259" key="2">
    <source>
        <dbReference type="Pfam" id="PF13349"/>
    </source>
</evidence>
<dbReference type="Pfam" id="PF13349">
    <property type="entry name" value="DUF4097"/>
    <property type="match status" value="1"/>
</dbReference>
<evidence type="ECO:0000313" key="3">
    <source>
        <dbReference type="EMBL" id="SIQ20798.1"/>
    </source>
</evidence>
<dbReference type="EMBL" id="FTLW01000002">
    <property type="protein sequence ID" value="SIQ20798.1"/>
    <property type="molecule type" value="Genomic_DNA"/>
</dbReference>
<protein>
    <recommendedName>
        <fullName evidence="2">DUF4097 domain-containing protein</fullName>
    </recommendedName>
</protein>
<dbReference type="Proteomes" id="UP000241788">
    <property type="component" value="Unassembled WGS sequence"/>
</dbReference>
<proteinExistence type="predicted"/>
<organism evidence="3 4">
    <name type="scientific">Solilutibacter tolerans</name>
    <dbReference type="NCBI Taxonomy" id="1604334"/>
    <lineage>
        <taxon>Bacteria</taxon>
        <taxon>Pseudomonadati</taxon>
        <taxon>Pseudomonadota</taxon>
        <taxon>Gammaproteobacteria</taxon>
        <taxon>Lysobacterales</taxon>
        <taxon>Lysobacteraceae</taxon>
        <taxon>Solilutibacter</taxon>
    </lineage>
</organism>
<accession>A0A1N6QW73</accession>